<dbReference type="Proteomes" id="UP000192980">
    <property type="component" value="Unassembled WGS sequence"/>
</dbReference>
<dbReference type="GO" id="GO:0008199">
    <property type="term" value="F:ferric iron binding"/>
    <property type="evidence" value="ECO:0007669"/>
    <property type="project" value="InterPro"/>
</dbReference>
<dbReference type="OrthoDB" id="9797023at2"/>
<dbReference type="SUPFAM" id="SSF47240">
    <property type="entry name" value="Ferritin-like"/>
    <property type="match status" value="1"/>
</dbReference>
<evidence type="ECO:0000259" key="3">
    <source>
        <dbReference type="Pfam" id="PF00210"/>
    </source>
</evidence>
<dbReference type="CDD" id="cd01043">
    <property type="entry name" value="DPS"/>
    <property type="match status" value="1"/>
</dbReference>
<dbReference type="InterPro" id="IPR008331">
    <property type="entry name" value="Ferritin_DPS_dom"/>
</dbReference>
<feature type="domain" description="Ferritin/DPS" evidence="3">
    <location>
        <begin position="19"/>
        <end position="155"/>
    </location>
</feature>
<organism evidence="4 5">
    <name type="scientific">Sphingobacterium psychroaquaticum</name>
    <dbReference type="NCBI Taxonomy" id="561061"/>
    <lineage>
        <taxon>Bacteria</taxon>
        <taxon>Pseudomonadati</taxon>
        <taxon>Bacteroidota</taxon>
        <taxon>Sphingobacteriia</taxon>
        <taxon>Sphingobacteriales</taxon>
        <taxon>Sphingobacteriaceae</taxon>
        <taxon>Sphingobacterium</taxon>
    </lineage>
</organism>
<comment type="similarity">
    <text evidence="1 2">Belongs to the Dps family.</text>
</comment>
<dbReference type="EMBL" id="FXAU01000001">
    <property type="protein sequence ID" value="SMG14589.1"/>
    <property type="molecule type" value="Genomic_DNA"/>
</dbReference>
<evidence type="ECO:0000313" key="5">
    <source>
        <dbReference type="Proteomes" id="UP000192980"/>
    </source>
</evidence>
<dbReference type="InterPro" id="IPR002177">
    <property type="entry name" value="DPS_DNA-bd"/>
</dbReference>
<name>A0A1X7IIF8_9SPHI</name>
<keyword evidence="5" id="KW-1185">Reference proteome</keyword>
<dbReference type="GO" id="GO:0016722">
    <property type="term" value="F:oxidoreductase activity, acting on metal ions"/>
    <property type="evidence" value="ECO:0007669"/>
    <property type="project" value="InterPro"/>
</dbReference>
<sequence>MKTSIGIKENDTQAVAVILNKLLADEHVLYIKLRNAHWNIEGPDFHAQHLFFENIYNEISTSIDDIAERIRAIGHYAAGTMKEFLALTQLTEMRYKKNDSQGYIKELLEDFESIIIYIRSQIETVGDKHKDAGTEDFLVGLMAGYEKTAWMLRAHTK</sequence>
<dbReference type="PRINTS" id="PR01346">
    <property type="entry name" value="HELNAPAPROT"/>
</dbReference>
<accession>A0A1X7IIF8</accession>
<dbReference type="Pfam" id="PF00210">
    <property type="entry name" value="Ferritin"/>
    <property type="match status" value="1"/>
</dbReference>
<keyword evidence="4" id="KW-0238">DNA-binding</keyword>
<dbReference type="PANTHER" id="PTHR42932:SF1">
    <property type="entry name" value="GENERAL STRESS PROTEIN 20U"/>
    <property type="match status" value="1"/>
</dbReference>
<gene>
    <name evidence="4" type="ORF">SAMN05660862_0876</name>
</gene>
<dbReference type="PIRSF" id="PIRSF005900">
    <property type="entry name" value="Dps"/>
    <property type="match status" value="1"/>
</dbReference>
<dbReference type="InterPro" id="IPR023188">
    <property type="entry name" value="DPS_DNA-bd_CS"/>
</dbReference>
<dbReference type="PROSITE" id="PS00819">
    <property type="entry name" value="DPS_2"/>
    <property type="match status" value="1"/>
</dbReference>
<dbReference type="STRING" id="561061.SAMN05660862_0876"/>
<dbReference type="PANTHER" id="PTHR42932">
    <property type="entry name" value="GENERAL STRESS PROTEIN 20U"/>
    <property type="match status" value="1"/>
</dbReference>
<dbReference type="Gene3D" id="1.20.1260.10">
    <property type="match status" value="1"/>
</dbReference>
<protein>
    <submittedName>
        <fullName evidence="4">Starvation-inducible DNA-binding protein</fullName>
    </submittedName>
</protein>
<dbReference type="InterPro" id="IPR009078">
    <property type="entry name" value="Ferritin-like_SF"/>
</dbReference>
<proteinExistence type="inferred from homology"/>
<dbReference type="GO" id="GO:0003677">
    <property type="term" value="F:DNA binding"/>
    <property type="evidence" value="ECO:0007669"/>
    <property type="project" value="UniProtKB-KW"/>
</dbReference>
<reference evidence="4 5" key="1">
    <citation type="submission" date="2017-04" db="EMBL/GenBank/DDBJ databases">
        <authorList>
            <person name="Afonso C.L."/>
            <person name="Miller P.J."/>
            <person name="Scott M.A."/>
            <person name="Spackman E."/>
            <person name="Goraichik I."/>
            <person name="Dimitrov K.M."/>
            <person name="Suarez D.L."/>
            <person name="Swayne D.E."/>
        </authorList>
    </citation>
    <scope>NUCLEOTIDE SEQUENCE [LARGE SCALE GENOMIC DNA]</scope>
    <source>
        <strain evidence="4 5">DSM 22418</strain>
    </source>
</reference>
<evidence type="ECO:0000256" key="2">
    <source>
        <dbReference type="RuleBase" id="RU003875"/>
    </source>
</evidence>
<evidence type="ECO:0000256" key="1">
    <source>
        <dbReference type="ARBA" id="ARBA00009497"/>
    </source>
</evidence>
<dbReference type="AlphaFoldDB" id="A0A1X7IIF8"/>
<dbReference type="InterPro" id="IPR012347">
    <property type="entry name" value="Ferritin-like"/>
</dbReference>
<dbReference type="RefSeq" id="WP_085471705.1">
    <property type="nucleotide sequence ID" value="NZ_CP038029.1"/>
</dbReference>
<evidence type="ECO:0000313" key="4">
    <source>
        <dbReference type="EMBL" id="SMG14589.1"/>
    </source>
</evidence>